<dbReference type="Proteomes" id="UP000192656">
    <property type="component" value="Unassembled WGS sequence"/>
</dbReference>
<dbReference type="EMBL" id="FWXR01000004">
    <property type="protein sequence ID" value="SMC58396.1"/>
    <property type="molecule type" value="Genomic_DNA"/>
</dbReference>
<proteinExistence type="predicted"/>
<accession>A0A1W2ACL1</accession>
<evidence type="ECO:0000313" key="1">
    <source>
        <dbReference type="EMBL" id="SMC58396.1"/>
    </source>
</evidence>
<dbReference type="STRING" id="937218.SAMN06297251_10476"/>
<protein>
    <submittedName>
        <fullName evidence="1">Uncharacterized protein</fullName>
    </submittedName>
</protein>
<reference evidence="1 2" key="1">
    <citation type="submission" date="2017-04" db="EMBL/GenBank/DDBJ databases">
        <authorList>
            <person name="Afonso C.L."/>
            <person name="Miller P.J."/>
            <person name="Scott M.A."/>
            <person name="Spackman E."/>
            <person name="Goraichik I."/>
            <person name="Dimitrov K.M."/>
            <person name="Suarez D.L."/>
            <person name="Swayne D.E."/>
        </authorList>
    </citation>
    <scope>NUCLEOTIDE SEQUENCE [LARGE SCALE GENOMIC DNA]</scope>
    <source>
        <strain evidence="1 2">CGMCC 1.10972</strain>
    </source>
</reference>
<sequence>MALHCKEKEVNGRKDYSCAFCHQIIPIGIRHHVVEVIDDGEFSTTRRHLECRDVEWMLRDEHGDWDGQCEIGDEPEESLALHGIEVPAFAPRALIELGYRTDVAEREERAEKALMASERTPERASQFTQDRKEMWQAVHRLWRVERARKQIVGSTDGKAVAA</sequence>
<organism evidence="1 2">
    <name type="scientific">Fulvimarina manganoxydans</name>
    <dbReference type="NCBI Taxonomy" id="937218"/>
    <lineage>
        <taxon>Bacteria</taxon>
        <taxon>Pseudomonadati</taxon>
        <taxon>Pseudomonadota</taxon>
        <taxon>Alphaproteobacteria</taxon>
        <taxon>Hyphomicrobiales</taxon>
        <taxon>Aurantimonadaceae</taxon>
        <taxon>Fulvimarina</taxon>
    </lineage>
</organism>
<evidence type="ECO:0000313" key="2">
    <source>
        <dbReference type="Proteomes" id="UP000192656"/>
    </source>
</evidence>
<dbReference type="RefSeq" id="WP_139798238.1">
    <property type="nucleotide sequence ID" value="NZ_FWXR01000004.1"/>
</dbReference>
<gene>
    <name evidence="1" type="ORF">SAMN06297251_10476</name>
</gene>
<keyword evidence="2" id="KW-1185">Reference proteome</keyword>
<name>A0A1W2ACL1_9HYPH</name>
<dbReference type="AlphaFoldDB" id="A0A1W2ACL1"/>